<evidence type="ECO:0000256" key="3">
    <source>
        <dbReference type="ARBA" id="ARBA00005638"/>
    </source>
</evidence>
<organism evidence="11 12">
    <name type="scientific">Desulfurella amilsii</name>
    <dbReference type="NCBI Taxonomy" id="1562698"/>
    <lineage>
        <taxon>Bacteria</taxon>
        <taxon>Pseudomonadati</taxon>
        <taxon>Campylobacterota</taxon>
        <taxon>Desulfurellia</taxon>
        <taxon>Desulfurellales</taxon>
        <taxon>Desulfurellaceae</taxon>
        <taxon>Desulfurella</taxon>
    </lineage>
</organism>
<dbReference type="SUPFAM" id="SSF53850">
    <property type="entry name" value="Periplasmic binding protein-like II"/>
    <property type="match status" value="1"/>
</dbReference>
<proteinExistence type="inferred from homology"/>
<dbReference type="InterPro" id="IPR022417">
    <property type="entry name" value="Porphobilin_deaminase_N"/>
</dbReference>
<evidence type="ECO:0000259" key="9">
    <source>
        <dbReference type="Pfam" id="PF01379"/>
    </source>
</evidence>
<dbReference type="InterPro" id="IPR022418">
    <property type="entry name" value="Porphobilinogen_deaminase_C"/>
</dbReference>
<dbReference type="Pfam" id="PF03900">
    <property type="entry name" value="Porphobil_deamC"/>
    <property type="match status" value="1"/>
</dbReference>
<comment type="function">
    <text evidence="1">Tetrapolymerization of the monopyrrole PBG into the hydroxymethylbilane pre-uroporphyrinogen in several discrete steps.</text>
</comment>
<dbReference type="GO" id="GO:0004418">
    <property type="term" value="F:hydroxymethylbilane synthase activity"/>
    <property type="evidence" value="ECO:0007669"/>
    <property type="project" value="UniProtKB-UniRule"/>
</dbReference>
<accession>A0A1X4XXV4</accession>
<dbReference type="GO" id="GO:0006782">
    <property type="term" value="P:protoporphyrinogen IX biosynthetic process"/>
    <property type="evidence" value="ECO:0007669"/>
    <property type="project" value="UniProtKB-UniPathway"/>
</dbReference>
<sequence>MKTIKIGTRKSKLAMWQAQYVESLLREKGYLCEIVGITTLGDKIDKPLYDFGGKGLFTSALEEAILSKTIDIAVHSVKDLSVSLSDELPLKFTLKRDFSNDCLVSFKGDIEKLPLMATIGTTSLRRRVELKYIRNDFVFVDFRGNLDTRLEKLKNGTVDAIVVSKSGLFRLSLYDSAYCFDLDIVSAAGQGVIGIQTRLDEFDELSFLNDQTTKLCVDIEREFVKSLNASCNFPIGAYAYFDENGEFCLKTMYADPKTFKKIDCFRRAKPKQALRECIEYTKAQILLI</sequence>
<dbReference type="InterPro" id="IPR000860">
    <property type="entry name" value="HemC"/>
</dbReference>
<dbReference type="EMBL" id="MDSU01000018">
    <property type="protein sequence ID" value="OSS42361.1"/>
    <property type="molecule type" value="Genomic_DNA"/>
</dbReference>
<evidence type="ECO:0000313" key="12">
    <source>
        <dbReference type="Proteomes" id="UP000194141"/>
    </source>
</evidence>
<reference evidence="11 12" key="1">
    <citation type="journal article" date="2017" name="Front. Microbiol.">
        <title>Genome Sequence of Desulfurella amilsii Strain TR1 and Comparative Genomics of Desulfurellaceae Family.</title>
        <authorList>
            <person name="Florentino A.P."/>
            <person name="Stams A.J."/>
            <person name="Sanchez-Andrea I."/>
        </authorList>
    </citation>
    <scope>NUCLEOTIDE SEQUENCE [LARGE SCALE GENOMIC DNA]</scope>
    <source>
        <strain evidence="11 12">TR1</strain>
    </source>
</reference>
<evidence type="ECO:0000256" key="2">
    <source>
        <dbReference type="ARBA" id="ARBA00004735"/>
    </source>
</evidence>
<dbReference type="Gene3D" id="3.40.190.10">
    <property type="entry name" value="Periplasmic binding protein-like II"/>
    <property type="match status" value="2"/>
</dbReference>
<keyword evidence="5 11" id="KW-0808">Transferase</keyword>
<dbReference type="Pfam" id="PF01379">
    <property type="entry name" value="Porphobil_deam"/>
    <property type="match status" value="1"/>
</dbReference>
<dbReference type="SUPFAM" id="SSF54782">
    <property type="entry name" value="Porphobilinogen deaminase (hydroxymethylbilane synthase), C-terminal domain"/>
    <property type="match status" value="1"/>
</dbReference>
<dbReference type="InterPro" id="IPR036803">
    <property type="entry name" value="Porphobilinogen_deaminase_C_sf"/>
</dbReference>
<keyword evidence="6" id="KW-0627">Porphyrin biosynthesis</keyword>
<dbReference type="PANTHER" id="PTHR11557:SF0">
    <property type="entry name" value="PORPHOBILINOGEN DEAMINASE"/>
    <property type="match status" value="1"/>
</dbReference>
<evidence type="ECO:0000256" key="7">
    <source>
        <dbReference type="ARBA" id="ARBA00048169"/>
    </source>
</evidence>
<dbReference type="Proteomes" id="UP000194141">
    <property type="component" value="Unassembled WGS sequence"/>
</dbReference>
<name>A0A1X4XXV4_9BACT</name>
<evidence type="ECO:0000256" key="1">
    <source>
        <dbReference type="ARBA" id="ARBA00002869"/>
    </source>
</evidence>
<dbReference type="UniPathway" id="UPA00251">
    <property type="reaction ID" value="UER00319"/>
</dbReference>
<dbReference type="AlphaFoldDB" id="A0A1X4XXV4"/>
<keyword evidence="12" id="KW-1185">Reference proteome</keyword>
<dbReference type="EC" id="2.5.1.61" evidence="8"/>
<comment type="caution">
    <text evidence="11">The sequence shown here is derived from an EMBL/GenBank/DDBJ whole genome shotgun (WGS) entry which is preliminary data.</text>
</comment>
<feature type="domain" description="Porphobilinogen deaminase C-terminal" evidence="10">
    <location>
        <begin position="215"/>
        <end position="261"/>
    </location>
</feature>
<dbReference type="PANTHER" id="PTHR11557">
    <property type="entry name" value="PORPHOBILINOGEN DEAMINASE"/>
    <property type="match status" value="1"/>
</dbReference>
<comment type="pathway">
    <text evidence="2">Porphyrin-containing compound metabolism; protoporphyrin-IX biosynthesis; coproporphyrinogen-III from 5-aminolevulinate: step 2/4.</text>
</comment>
<comment type="similarity">
    <text evidence="3">Belongs to the HMBS family.</text>
</comment>
<dbReference type="Gene3D" id="3.30.160.40">
    <property type="entry name" value="Porphobilinogen deaminase, C-terminal domain"/>
    <property type="match status" value="1"/>
</dbReference>
<comment type="subunit">
    <text evidence="4">Monomer.</text>
</comment>
<comment type="catalytic activity">
    <reaction evidence="7">
        <text>4 porphobilinogen + H2O = hydroxymethylbilane + 4 NH4(+)</text>
        <dbReference type="Rhea" id="RHEA:13185"/>
        <dbReference type="ChEBI" id="CHEBI:15377"/>
        <dbReference type="ChEBI" id="CHEBI:28938"/>
        <dbReference type="ChEBI" id="CHEBI:57845"/>
        <dbReference type="ChEBI" id="CHEBI:58126"/>
        <dbReference type="EC" id="2.5.1.61"/>
    </reaction>
</comment>
<dbReference type="OrthoDB" id="9810298at2"/>
<evidence type="ECO:0000259" key="10">
    <source>
        <dbReference type="Pfam" id="PF03900"/>
    </source>
</evidence>
<dbReference type="GO" id="GO:0005737">
    <property type="term" value="C:cytoplasm"/>
    <property type="evidence" value="ECO:0007669"/>
    <property type="project" value="UniProtKB-UniRule"/>
</dbReference>
<evidence type="ECO:0000256" key="6">
    <source>
        <dbReference type="ARBA" id="ARBA00023244"/>
    </source>
</evidence>
<dbReference type="NCBIfam" id="TIGR00212">
    <property type="entry name" value="hemC"/>
    <property type="match status" value="1"/>
</dbReference>
<evidence type="ECO:0000256" key="8">
    <source>
        <dbReference type="NCBIfam" id="TIGR00212"/>
    </source>
</evidence>
<evidence type="ECO:0000313" key="11">
    <source>
        <dbReference type="EMBL" id="OSS42361.1"/>
    </source>
</evidence>
<dbReference type="RefSeq" id="WP_086034615.1">
    <property type="nucleotide sequence ID" value="NZ_MDSU01000018.1"/>
</dbReference>
<dbReference type="PIRSF" id="PIRSF001438">
    <property type="entry name" value="4pyrrol_synth_OHMeBilane_synth"/>
    <property type="match status" value="1"/>
</dbReference>
<dbReference type="PRINTS" id="PR00151">
    <property type="entry name" value="PORPHBDMNASE"/>
</dbReference>
<protein>
    <recommendedName>
        <fullName evidence="8">Hydroxymethylbilane synthase</fullName>
        <ecNumber evidence="8">2.5.1.61</ecNumber>
    </recommendedName>
</protein>
<gene>
    <name evidence="11" type="ORF">DESAMIL20_1914</name>
</gene>
<dbReference type="STRING" id="1562698.DESAMIL20_1914"/>
<evidence type="ECO:0000256" key="4">
    <source>
        <dbReference type="ARBA" id="ARBA00011245"/>
    </source>
</evidence>
<feature type="domain" description="Porphobilinogen deaminase N-terminal" evidence="9">
    <location>
        <begin position="4"/>
        <end position="201"/>
    </location>
</feature>
<evidence type="ECO:0000256" key="5">
    <source>
        <dbReference type="ARBA" id="ARBA00022679"/>
    </source>
</evidence>